<dbReference type="OrthoDB" id="825031at2"/>
<dbReference type="RefSeq" id="WP_111393040.1">
    <property type="nucleotide sequence ID" value="NZ_JBJINY010000070.1"/>
</dbReference>
<evidence type="ECO:0000313" key="2">
    <source>
        <dbReference type="Proteomes" id="UP000248917"/>
    </source>
</evidence>
<evidence type="ECO:0000313" key="1">
    <source>
        <dbReference type="EMBL" id="PZV83241.1"/>
    </source>
</evidence>
<protein>
    <submittedName>
        <fullName evidence="1">Uncharacterized protein</fullName>
    </submittedName>
</protein>
<name>A0A326RR72_9BACT</name>
<dbReference type="EMBL" id="QKTX01000007">
    <property type="protein sequence ID" value="PZV83241.1"/>
    <property type="molecule type" value="Genomic_DNA"/>
</dbReference>
<dbReference type="AlphaFoldDB" id="A0A326RR72"/>
<accession>A0A326RR72</accession>
<comment type="caution">
    <text evidence="1">The sequence shown here is derived from an EMBL/GenBank/DDBJ whole genome shotgun (WGS) entry which is preliminary data.</text>
</comment>
<keyword evidence="2" id="KW-1185">Reference proteome</keyword>
<gene>
    <name evidence="1" type="ORF">CLV31_107194</name>
</gene>
<proteinExistence type="predicted"/>
<reference evidence="1 2" key="1">
    <citation type="submission" date="2018-06" db="EMBL/GenBank/DDBJ databases">
        <title>Genomic Encyclopedia of Archaeal and Bacterial Type Strains, Phase II (KMG-II): from individual species to whole genera.</title>
        <authorList>
            <person name="Goeker M."/>
        </authorList>
    </citation>
    <scope>NUCLEOTIDE SEQUENCE [LARGE SCALE GENOMIC DNA]</scope>
    <source>
        <strain evidence="1 2">T4</strain>
    </source>
</reference>
<organism evidence="1 2">
    <name type="scientific">Algoriphagus aquaeductus</name>
    <dbReference type="NCBI Taxonomy" id="475299"/>
    <lineage>
        <taxon>Bacteria</taxon>
        <taxon>Pseudomonadati</taxon>
        <taxon>Bacteroidota</taxon>
        <taxon>Cytophagia</taxon>
        <taxon>Cytophagales</taxon>
        <taxon>Cyclobacteriaceae</taxon>
        <taxon>Algoriphagus</taxon>
    </lineage>
</organism>
<sequence>MRKEEVIDLHYGFFKDFGFEFHPQNFLFEKSFPQGNQVIFVHYTEYPDATYLEYKLGVRIHAVESIIHKFLPTLSDYASRSITLIQSPDLISSEYPRRYVLKDSEPISDCILSAENFFIKHGFPWMDEMIEPKNLELAFASHGEFPFQTQNFVYHAFRGVTLARLYNSPDYLNLRQLYLEQIKRKEMTPFTIASFLQLLDYLDHLEIKIAS</sequence>
<dbReference type="Proteomes" id="UP000248917">
    <property type="component" value="Unassembled WGS sequence"/>
</dbReference>